<dbReference type="EMBL" id="LJZR01000005">
    <property type="protein sequence ID" value="KPQ36618.1"/>
    <property type="molecule type" value="Genomic_DNA"/>
</dbReference>
<gene>
    <name evidence="1" type="ORF">HLUCCA11_05480</name>
</gene>
<sequence>MTHQIMAHQIMTHHLWDMAGVDGLAMAKSLFGEAIGHLAPFQSLETTIQHENCSVLRLCDYNFRIAYAGAFDRLIAQQLGPQYCIWIKQYDWLGRMQITLDRLPALIEQASVRAPHRLANLPNNQAVPAQLDDIALVIWRHYIQGQPAVEIHASQSHLTCLKTKINQP</sequence>
<reference evidence="1 2" key="1">
    <citation type="submission" date="2015-09" db="EMBL/GenBank/DDBJ databases">
        <title>Identification and resolution of microdiversity through metagenomic sequencing of parallel consortia.</title>
        <authorList>
            <person name="Nelson W.C."/>
            <person name="Romine M.F."/>
            <person name="Lindemann S.R."/>
        </authorList>
    </citation>
    <scope>NUCLEOTIDE SEQUENCE [LARGE SCALE GENOMIC DNA]</scope>
    <source>
        <strain evidence="1">Ana</strain>
    </source>
</reference>
<dbReference type="AlphaFoldDB" id="A0A0N8KNI3"/>
<name>A0A0N8KNI3_9CYAN</name>
<evidence type="ECO:0000313" key="1">
    <source>
        <dbReference type="EMBL" id="KPQ36618.1"/>
    </source>
</evidence>
<accession>A0A0N8KNI3</accession>
<dbReference type="STRING" id="1666911.HLUCCA11_05480"/>
<comment type="caution">
    <text evidence="1">The sequence shown here is derived from an EMBL/GenBank/DDBJ whole genome shotgun (WGS) entry which is preliminary data.</text>
</comment>
<organism evidence="1 2">
    <name type="scientific">Phormidesmis priestleyi Ana</name>
    <dbReference type="NCBI Taxonomy" id="1666911"/>
    <lineage>
        <taxon>Bacteria</taxon>
        <taxon>Bacillati</taxon>
        <taxon>Cyanobacteriota</taxon>
        <taxon>Cyanophyceae</taxon>
        <taxon>Leptolyngbyales</taxon>
        <taxon>Leptolyngbyaceae</taxon>
        <taxon>Phormidesmis</taxon>
    </lineage>
</organism>
<dbReference type="Proteomes" id="UP000050465">
    <property type="component" value="Unassembled WGS sequence"/>
</dbReference>
<protein>
    <submittedName>
        <fullName evidence="1">Uncharacterized protein</fullName>
    </submittedName>
</protein>
<evidence type="ECO:0000313" key="2">
    <source>
        <dbReference type="Proteomes" id="UP000050465"/>
    </source>
</evidence>
<proteinExistence type="predicted"/>